<dbReference type="GO" id="GO:0005737">
    <property type="term" value="C:cytoplasm"/>
    <property type="evidence" value="ECO:0007669"/>
    <property type="project" value="UniProtKB-SubCell"/>
</dbReference>
<comment type="caution">
    <text evidence="10">The sequence shown here is derived from an EMBL/GenBank/DDBJ whole genome shotgun (WGS) entry which is preliminary data.</text>
</comment>
<accession>A0A7X9HHC6</accession>
<dbReference type="InterPro" id="IPR027410">
    <property type="entry name" value="TCP-1-like_intermed_sf"/>
</dbReference>
<evidence type="ECO:0000256" key="5">
    <source>
        <dbReference type="ARBA" id="ARBA00023235"/>
    </source>
</evidence>
<dbReference type="NCBIfam" id="TIGR02348">
    <property type="entry name" value="GroEL"/>
    <property type="match status" value="1"/>
</dbReference>
<evidence type="ECO:0000256" key="9">
    <source>
        <dbReference type="SAM" id="Coils"/>
    </source>
</evidence>
<dbReference type="InterPro" id="IPR018370">
    <property type="entry name" value="Chaperonin_Cpn60_CS"/>
</dbReference>
<dbReference type="SUPFAM" id="SSF48592">
    <property type="entry name" value="GroEL equatorial domain-like"/>
    <property type="match status" value="1"/>
</dbReference>
<dbReference type="PANTHER" id="PTHR45633">
    <property type="entry name" value="60 KDA HEAT SHOCK PROTEIN, MITOCHONDRIAL"/>
    <property type="match status" value="1"/>
</dbReference>
<dbReference type="NCBIfam" id="NF009489">
    <property type="entry name" value="PRK12851.1"/>
    <property type="match status" value="1"/>
</dbReference>
<feature type="binding site" evidence="6">
    <location>
        <begin position="30"/>
        <end position="33"/>
    </location>
    <ligand>
        <name>ATP</name>
        <dbReference type="ChEBI" id="CHEBI:30616"/>
    </ligand>
</feature>
<evidence type="ECO:0000313" key="10">
    <source>
        <dbReference type="EMBL" id="NMB70251.1"/>
    </source>
</evidence>
<dbReference type="NCBIfam" id="NF009487">
    <property type="entry name" value="PRK12849.1"/>
    <property type="match status" value="1"/>
</dbReference>
<comment type="subunit">
    <text evidence="6 8">Forms a cylinder of 14 subunits composed of two heptameric rings stacked back-to-back. Interacts with the co-chaperonin GroES.</text>
</comment>
<dbReference type="GO" id="GO:0005524">
    <property type="term" value="F:ATP binding"/>
    <property type="evidence" value="ECO:0007669"/>
    <property type="project" value="UniProtKB-UniRule"/>
</dbReference>
<name>A0A7X9HHC6_UNCKA</name>
<keyword evidence="9" id="KW-0175">Coiled coil</keyword>
<dbReference type="EMBL" id="JAAZNL010000045">
    <property type="protein sequence ID" value="NMB70251.1"/>
    <property type="molecule type" value="Genomic_DNA"/>
</dbReference>
<evidence type="ECO:0000256" key="8">
    <source>
        <dbReference type="RuleBase" id="RU000419"/>
    </source>
</evidence>
<dbReference type="Gene3D" id="3.30.260.10">
    <property type="entry name" value="TCP-1-like chaperonin intermediate domain"/>
    <property type="match status" value="1"/>
</dbReference>
<keyword evidence="2 6" id="KW-0547">Nucleotide-binding</keyword>
<dbReference type="InterPro" id="IPR001844">
    <property type="entry name" value="Cpn60/GroEL"/>
</dbReference>
<gene>
    <name evidence="6 10" type="primary">groL</name>
    <name evidence="6" type="synonym">groEL</name>
    <name evidence="10" type="ORF">GYA27_03570</name>
</gene>
<comment type="similarity">
    <text evidence="1 6 7">Belongs to the chaperonin (HSP60) family.</text>
</comment>
<sequence>MAAKMIIYGDQARQKLKKGVDQLAKAVATTLGPKGGNVALDKSWGAPQVVHDGVTVAKEIELTDKFENMGAQLVKEAASKTNDIAGDGTTTSTVLAQALVEAGLKNVSAGANPMIMRAGLEKAIDAASEEIKKLAKQISTKEEKAQVATISAQDAEIGKLIAEAMEKVGDEGVITVDESKGFEIELDYKEGMQFDKGYASAYFVTNPEKMEAVIEDAYILVTDAKVSNIQELLPMLESFLKISKNLVIIAEDVEGEALTTLVLNKLRGTFNVLAVKAPGFGDRRKAMLQDIAILTGASFVSEEVGRKLDSVTVDDLGRADRIISDKDTTTIVGGKGIDTEIKKRVDQLASEIENTTSDYDKEKLQERLAKLTGGVAVIKVGAATELELKEKKLRVEDAVHATKAAVDEGIVPGGGVALLRVREAIKNLKLDGDEATAAKILYEALEKPTRLIVENAGMDSGKVLAEMERLTKEQNNVNIGYNVVTMKYADMLEDGIIDPAKVVRTALQNAASIAIMVLTTDCLVTDAPKEEHAHNEGGPAGGMGGMGGMDMGGMM</sequence>
<evidence type="ECO:0000256" key="2">
    <source>
        <dbReference type="ARBA" id="ARBA00022741"/>
    </source>
</evidence>
<keyword evidence="4 6" id="KW-0143">Chaperone</keyword>
<dbReference type="GO" id="GO:0140662">
    <property type="term" value="F:ATP-dependent protein folding chaperone"/>
    <property type="evidence" value="ECO:0007669"/>
    <property type="project" value="InterPro"/>
</dbReference>
<dbReference type="Pfam" id="PF00118">
    <property type="entry name" value="Cpn60_TCP1"/>
    <property type="match status" value="1"/>
</dbReference>
<evidence type="ECO:0000256" key="4">
    <source>
        <dbReference type="ARBA" id="ARBA00023186"/>
    </source>
</evidence>
<evidence type="ECO:0000313" key="11">
    <source>
        <dbReference type="Proteomes" id="UP000526033"/>
    </source>
</evidence>
<protein>
    <recommendedName>
        <fullName evidence="6">Chaperonin GroEL</fullName>
        <ecNumber evidence="6">5.6.1.7</ecNumber>
    </recommendedName>
    <alternativeName>
        <fullName evidence="6">60 kDa chaperonin</fullName>
    </alternativeName>
    <alternativeName>
        <fullName evidence="6">Chaperonin-60</fullName>
        <shortName evidence="6">Cpn60</shortName>
    </alternativeName>
</protein>
<feature type="binding site" evidence="6">
    <location>
        <begin position="482"/>
        <end position="484"/>
    </location>
    <ligand>
        <name>ATP</name>
        <dbReference type="ChEBI" id="CHEBI:30616"/>
    </ligand>
</feature>
<dbReference type="GO" id="GO:0051082">
    <property type="term" value="F:unfolded protein binding"/>
    <property type="evidence" value="ECO:0007669"/>
    <property type="project" value="UniProtKB-UniRule"/>
</dbReference>
<dbReference type="AlphaFoldDB" id="A0A7X9HHC6"/>
<evidence type="ECO:0000256" key="3">
    <source>
        <dbReference type="ARBA" id="ARBA00022840"/>
    </source>
</evidence>
<comment type="function">
    <text evidence="6 8">Together with its co-chaperonin GroES, plays an essential role in assisting protein folding. The GroEL-GroES system forms a nano-cage that allows encapsulation of the non-native substrate proteins and provides a physical environment optimized to promote and accelerate protein folding.</text>
</comment>
<feature type="binding site" evidence="6">
    <location>
        <position position="414"/>
    </location>
    <ligand>
        <name>ATP</name>
        <dbReference type="ChEBI" id="CHEBI:30616"/>
    </ligand>
</feature>
<feature type="binding site" evidence="6">
    <location>
        <position position="498"/>
    </location>
    <ligand>
        <name>ATP</name>
        <dbReference type="ChEBI" id="CHEBI:30616"/>
    </ligand>
</feature>
<dbReference type="InterPro" id="IPR002423">
    <property type="entry name" value="Cpn60/GroEL/TCP-1"/>
</dbReference>
<dbReference type="NCBIfam" id="NF000592">
    <property type="entry name" value="PRK00013.1"/>
    <property type="match status" value="1"/>
</dbReference>
<dbReference type="NCBIfam" id="NF009488">
    <property type="entry name" value="PRK12850.1"/>
    <property type="match status" value="1"/>
</dbReference>
<dbReference type="FunFam" id="3.50.7.10:FF:000001">
    <property type="entry name" value="60 kDa chaperonin"/>
    <property type="match status" value="1"/>
</dbReference>
<keyword evidence="6" id="KW-0963">Cytoplasm</keyword>
<dbReference type="SUPFAM" id="SSF52029">
    <property type="entry name" value="GroEL apical domain-like"/>
    <property type="match status" value="1"/>
</dbReference>
<dbReference type="HAMAP" id="MF_00600">
    <property type="entry name" value="CH60"/>
    <property type="match status" value="1"/>
</dbReference>
<dbReference type="InterPro" id="IPR027413">
    <property type="entry name" value="GROEL-like_equatorial_sf"/>
</dbReference>
<dbReference type="Gene3D" id="1.10.560.10">
    <property type="entry name" value="GroEL-like equatorial domain"/>
    <property type="match status" value="1"/>
</dbReference>
<comment type="caution">
    <text evidence="6">Lacks conserved residue(s) required for the propagation of feature annotation.</text>
</comment>
<dbReference type="SUPFAM" id="SSF54849">
    <property type="entry name" value="GroEL-intermediate domain like"/>
    <property type="match status" value="1"/>
</dbReference>
<evidence type="ECO:0000256" key="6">
    <source>
        <dbReference type="HAMAP-Rule" id="MF_00600"/>
    </source>
</evidence>
<feature type="coiled-coil region" evidence="9">
    <location>
        <begin position="117"/>
        <end position="144"/>
    </location>
</feature>
<keyword evidence="5 6" id="KW-0413">Isomerase</keyword>
<dbReference type="Gene3D" id="3.50.7.10">
    <property type="entry name" value="GroEL"/>
    <property type="match status" value="1"/>
</dbReference>
<dbReference type="Proteomes" id="UP000526033">
    <property type="component" value="Unassembled WGS sequence"/>
</dbReference>
<dbReference type="PROSITE" id="PS00296">
    <property type="entry name" value="CHAPERONINS_CPN60"/>
    <property type="match status" value="1"/>
</dbReference>
<evidence type="ECO:0000256" key="7">
    <source>
        <dbReference type="RuleBase" id="RU000418"/>
    </source>
</evidence>
<proteinExistence type="inferred from homology"/>
<dbReference type="GO" id="GO:0042026">
    <property type="term" value="P:protein refolding"/>
    <property type="evidence" value="ECO:0007669"/>
    <property type="project" value="UniProtKB-UniRule"/>
</dbReference>
<organism evidence="10 11">
    <name type="scientific">candidate division WWE3 bacterium</name>
    <dbReference type="NCBI Taxonomy" id="2053526"/>
    <lineage>
        <taxon>Bacteria</taxon>
        <taxon>Katanobacteria</taxon>
    </lineage>
</organism>
<dbReference type="EC" id="5.6.1.7" evidence="6"/>
<evidence type="ECO:0000256" key="1">
    <source>
        <dbReference type="ARBA" id="ARBA00006607"/>
    </source>
</evidence>
<feature type="binding site" evidence="6">
    <location>
        <begin position="87"/>
        <end position="91"/>
    </location>
    <ligand>
        <name>ATP</name>
        <dbReference type="ChEBI" id="CHEBI:30616"/>
    </ligand>
</feature>
<reference evidence="10 11" key="1">
    <citation type="journal article" date="2020" name="Biotechnol. Biofuels">
        <title>New insights from the biogas microbiome by comprehensive genome-resolved metagenomics of nearly 1600 species originating from multiple anaerobic digesters.</title>
        <authorList>
            <person name="Campanaro S."/>
            <person name="Treu L."/>
            <person name="Rodriguez-R L.M."/>
            <person name="Kovalovszki A."/>
            <person name="Ziels R.M."/>
            <person name="Maus I."/>
            <person name="Zhu X."/>
            <person name="Kougias P.G."/>
            <person name="Basile A."/>
            <person name="Luo G."/>
            <person name="Schluter A."/>
            <person name="Konstantinidis K.T."/>
            <person name="Angelidaki I."/>
        </authorList>
    </citation>
    <scope>NUCLEOTIDE SEQUENCE [LARGE SCALE GENOMIC DNA]</scope>
    <source>
        <strain evidence="10">AS27yjCOA_165</strain>
    </source>
</reference>
<dbReference type="PRINTS" id="PR00298">
    <property type="entry name" value="CHAPERONIN60"/>
</dbReference>
<dbReference type="InterPro" id="IPR027409">
    <property type="entry name" value="GroEL-like_apical_dom_sf"/>
</dbReference>
<keyword evidence="3 6" id="KW-0067">ATP-binding</keyword>
<dbReference type="CDD" id="cd03344">
    <property type="entry name" value="GroEL"/>
    <property type="match status" value="1"/>
</dbReference>
<dbReference type="GO" id="GO:0016853">
    <property type="term" value="F:isomerase activity"/>
    <property type="evidence" value="ECO:0007669"/>
    <property type="project" value="UniProtKB-KW"/>
</dbReference>
<comment type="subcellular location">
    <subcellularLocation>
        <location evidence="6">Cytoplasm</location>
    </subcellularLocation>
</comment>